<evidence type="ECO:0000313" key="2">
    <source>
        <dbReference type="EMBL" id="GFY92866.1"/>
    </source>
</evidence>
<sequence length="224" mass="24787">MTEIELGDSSGAQIQLTLSSPVVESSVPNMMETDITEEGKMETDITEEAKMEPQVQLTGSTSGSECTGMHTTRDSSHLKKLVRPIDFSIVPVYPLVDDMNVDPVDVKVQIFPINTNGSTLVGNDEIFLDEGMHKQSTKELNFATLRDPVIPSTQFSETPMEHFSQIPLDHHIFGAQGMEKSHSPKIANFSAGGSKQIQATRNWHVRDVDSSSQTRYGYARKKCK</sequence>
<dbReference type="AlphaFoldDB" id="A0A7J0F383"/>
<feature type="compositionally biased region" description="Polar residues" evidence="1">
    <location>
        <begin position="55"/>
        <end position="65"/>
    </location>
</feature>
<evidence type="ECO:0000313" key="3">
    <source>
        <dbReference type="Proteomes" id="UP000585474"/>
    </source>
</evidence>
<dbReference type="EMBL" id="BJWL01000008">
    <property type="protein sequence ID" value="GFY92866.1"/>
    <property type="molecule type" value="Genomic_DNA"/>
</dbReference>
<keyword evidence="3" id="KW-1185">Reference proteome</keyword>
<proteinExistence type="predicted"/>
<organism evidence="2 3">
    <name type="scientific">Actinidia rufa</name>
    <dbReference type="NCBI Taxonomy" id="165716"/>
    <lineage>
        <taxon>Eukaryota</taxon>
        <taxon>Viridiplantae</taxon>
        <taxon>Streptophyta</taxon>
        <taxon>Embryophyta</taxon>
        <taxon>Tracheophyta</taxon>
        <taxon>Spermatophyta</taxon>
        <taxon>Magnoliopsida</taxon>
        <taxon>eudicotyledons</taxon>
        <taxon>Gunneridae</taxon>
        <taxon>Pentapetalae</taxon>
        <taxon>asterids</taxon>
        <taxon>Ericales</taxon>
        <taxon>Actinidiaceae</taxon>
        <taxon>Actinidia</taxon>
    </lineage>
</organism>
<feature type="region of interest" description="Disordered" evidence="1">
    <location>
        <begin position="52"/>
        <end position="72"/>
    </location>
</feature>
<name>A0A7J0F383_9ERIC</name>
<protein>
    <submittedName>
        <fullName evidence="2">Uncharacterized protein</fullName>
    </submittedName>
</protein>
<gene>
    <name evidence="2" type="ORF">Acr_08g0012620</name>
</gene>
<comment type="caution">
    <text evidence="2">The sequence shown here is derived from an EMBL/GenBank/DDBJ whole genome shotgun (WGS) entry which is preliminary data.</text>
</comment>
<dbReference type="Proteomes" id="UP000585474">
    <property type="component" value="Unassembled WGS sequence"/>
</dbReference>
<reference evidence="2 3" key="1">
    <citation type="submission" date="2019-07" db="EMBL/GenBank/DDBJ databases">
        <title>De Novo Assembly of kiwifruit Actinidia rufa.</title>
        <authorList>
            <person name="Sugita-Konishi S."/>
            <person name="Sato K."/>
            <person name="Mori E."/>
            <person name="Abe Y."/>
            <person name="Kisaki G."/>
            <person name="Hamano K."/>
            <person name="Suezawa K."/>
            <person name="Otani M."/>
            <person name="Fukuda T."/>
            <person name="Manabe T."/>
            <person name="Gomi K."/>
            <person name="Tabuchi M."/>
            <person name="Akimitsu K."/>
            <person name="Kataoka I."/>
        </authorList>
    </citation>
    <scope>NUCLEOTIDE SEQUENCE [LARGE SCALE GENOMIC DNA]</scope>
    <source>
        <strain evidence="3">cv. Fuchu</strain>
    </source>
</reference>
<evidence type="ECO:0000256" key="1">
    <source>
        <dbReference type="SAM" id="MobiDB-lite"/>
    </source>
</evidence>
<accession>A0A7J0F383</accession>